<evidence type="ECO:0000313" key="3">
    <source>
        <dbReference type="Proteomes" id="UP000014113"/>
    </source>
</evidence>
<dbReference type="Proteomes" id="UP000014113">
    <property type="component" value="Unassembled WGS sequence"/>
</dbReference>
<feature type="transmembrane region" description="Helical" evidence="1">
    <location>
        <begin position="12"/>
        <end position="29"/>
    </location>
</feature>
<name>S1NDS8_9ENTE</name>
<sequence length="66" mass="7863">MNRKRSHFLKYFLEIILFMSSLGHFILYILNDANIYRAPSWILSIPVPYIASILFFILLISKEKKD</sequence>
<dbReference type="STRING" id="1121865.OMW_02389"/>
<organism evidence="2 3">
    <name type="scientific">Enterococcus columbae DSM 7374 = ATCC 51263</name>
    <dbReference type="NCBI Taxonomy" id="1121865"/>
    <lineage>
        <taxon>Bacteria</taxon>
        <taxon>Bacillati</taxon>
        <taxon>Bacillota</taxon>
        <taxon>Bacilli</taxon>
        <taxon>Lactobacillales</taxon>
        <taxon>Enterococcaceae</taxon>
        <taxon>Enterococcus</taxon>
    </lineage>
</organism>
<feature type="transmembrane region" description="Helical" evidence="1">
    <location>
        <begin position="41"/>
        <end position="60"/>
    </location>
</feature>
<gene>
    <name evidence="2" type="ORF">I568_01600</name>
</gene>
<protein>
    <submittedName>
        <fullName evidence="2">Uncharacterized protein</fullName>
    </submittedName>
</protein>
<keyword evidence="1" id="KW-1133">Transmembrane helix</keyword>
<keyword evidence="3" id="KW-1185">Reference proteome</keyword>
<keyword evidence="1" id="KW-0812">Transmembrane</keyword>
<evidence type="ECO:0000256" key="1">
    <source>
        <dbReference type="SAM" id="Phobius"/>
    </source>
</evidence>
<keyword evidence="1" id="KW-0472">Membrane</keyword>
<comment type="caution">
    <text evidence="2">The sequence shown here is derived from an EMBL/GenBank/DDBJ whole genome shotgun (WGS) entry which is preliminary data.</text>
</comment>
<evidence type="ECO:0000313" key="2">
    <source>
        <dbReference type="EMBL" id="EOW83798.1"/>
    </source>
</evidence>
<dbReference type="AlphaFoldDB" id="S1NDS8"/>
<proteinExistence type="predicted"/>
<dbReference type="EMBL" id="ASWJ01000007">
    <property type="protein sequence ID" value="EOW83798.1"/>
    <property type="molecule type" value="Genomic_DNA"/>
</dbReference>
<reference evidence="2 3" key="1">
    <citation type="submission" date="2013-03" db="EMBL/GenBank/DDBJ databases">
        <title>The Genome Sequence of Enterococcus columbae ATCC_51263 (PacBio/Illumina hybrid assembly).</title>
        <authorList>
            <consortium name="The Broad Institute Genomics Platform"/>
            <consortium name="The Broad Institute Genome Sequencing Center for Infectious Disease"/>
            <person name="Earl A."/>
            <person name="Russ C."/>
            <person name="Gilmore M."/>
            <person name="Surin D."/>
            <person name="Walker B."/>
            <person name="Young S."/>
            <person name="Zeng Q."/>
            <person name="Gargeya S."/>
            <person name="Fitzgerald M."/>
            <person name="Haas B."/>
            <person name="Abouelleil A."/>
            <person name="Allen A.W."/>
            <person name="Alvarado L."/>
            <person name="Arachchi H.M."/>
            <person name="Berlin A.M."/>
            <person name="Chapman S.B."/>
            <person name="Gainer-Dewar J."/>
            <person name="Goldberg J."/>
            <person name="Griggs A."/>
            <person name="Gujja S."/>
            <person name="Hansen M."/>
            <person name="Howarth C."/>
            <person name="Imamovic A."/>
            <person name="Ireland A."/>
            <person name="Larimer J."/>
            <person name="McCowan C."/>
            <person name="Murphy C."/>
            <person name="Pearson M."/>
            <person name="Poon T.W."/>
            <person name="Priest M."/>
            <person name="Roberts A."/>
            <person name="Saif S."/>
            <person name="Shea T."/>
            <person name="Sisk P."/>
            <person name="Sykes S."/>
            <person name="Wortman J."/>
            <person name="Nusbaum C."/>
            <person name="Birren B."/>
        </authorList>
    </citation>
    <scope>NUCLEOTIDE SEQUENCE [LARGE SCALE GENOMIC DNA]</scope>
    <source>
        <strain evidence="2 3">ATCC 51263</strain>
    </source>
</reference>
<accession>S1NDS8</accession>
<dbReference type="RefSeq" id="WP_016184470.1">
    <property type="nucleotide sequence ID" value="NZ_JXKI01000008.1"/>
</dbReference>